<dbReference type="OrthoDB" id="9806127at2"/>
<feature type="domain" description="ABC transmembrane type-1" evidence="13">
    <location>
        <begin position="19"/>
        <end position="289"/>
    </location>
</feature>
<keyword evidence="9 11" id="KW-0472">Membrane</keyword>
<feature type="domain" description="ABC transporter" evidence="12">
    <location>
        <begin position="342"/>
        <end position="582"/>
    </location>
</feature>
<name>A0A561TEB4_9ACTN</name>
<dbReference type="RefSeq" id="WP_145867436.1">
    <property type="nucleotide sequence ID" value="NZ_BNCE01000001.1"/>
</dbReference>
<evidence type="ECO:0000256" key="10">
    <source>
        <dbReference type="ARBA" id="ARBA00023455"/>
    </source>
</evidence>
<sequence>MIWLRVMRLFWQLSPGRVVAYTVVSVLSAVVPAAQIGLTASAVQAVAEAIGGQAGAREDALRSGFALVGLSLAQHVLGMCQQYLDSLLRLELTMRVGEMVMRKGTLLDLQQYEDADAYDNLQRAFQESSGGRIYQVFTQLLEAVRELITLVTVSAVLFSWNPWIALVILLSPLPSVISHMVFTHKAFEIEYDRTAERRRIYYYQYLTTTDHSFKEVRLFQLGDYFVDLYSKAVRTFFRVDRSLARRQSLIGGVLGVLSVLASSGAMLWAIHASMASGQVGRLAGYLQAIGSIQVSAHGLLLGIAGLYKDTLFLGNLFTFFGLPERQIKGGTRPFPEKLRVGIEFRDVSFTYPGTDELVLDRLSFRIPAGQCVALVGQNGAGKTTVVKLLTRLYERTGGEILIDDVPIEEYDLDELQRNMGVIFQDFIRYETTARDNIGFGRIEARHDTERVARAAASGGAEQVIDGLPHAYDTMLGRHFEEGHQLSGGQWQKIALSRAFMRKAPVVVLDEPTAAIDAEAEAEIFGRLRTIAHEATSLVIAHRFSTVRIADKILVIQDGRLLEEGTHEELLTADGVYARLFNLQASGYLTEAGQR</sequence>
<dbReference type="Gene3D" id="1.20.1560.10">
    <property type="entry name" value="ABC transporter type 1, transmembrane domain"/>
    <property type="match status" value="1"/>
</dbReference>
<feature type="transmembrane region" description="Helical" evidence="11">
    <location>
        <begin position="282"/>
        <end position="307"/>
    </location>
</feature>
<evidence type="ECO:0000256" key="3">
    <source>
        <dbReference type="ARBA" id="ARBA00022475"/>
    </source>
</evidence>
<keyword evidence="6" id="KW-0547">Nucleotide-binding</keyword>
<dbReference type="PANTHER" id="PTHR43394:SF1">
    <property type="entry name" value="ATP-BINDING CASSETTE SUB-FAMILY B MEMBER 10, MITOCHONDRIAL"/>
    <property type="match status" value="1"/>
</dbReference>
<comment type="subcellular location">
    <subcellularLocation>
        <location evidence="1">Cell inner membrane</location>
        <topology evidence="1">Multi-pass membrane protein</topology>
    </subcellularLocation>
</comment>
<dbReference type="SUPFAM" id="SSF52540">
    <property type="entry name" value="P-loop containing nucleoside triphosphate hydrolases"/>
    <property type="match status" value="1"/>
</dbReference>
<dbReference type="PANTHER" id="PTHR43394">
    <property type="entry name" value="ATP-DEPENDENT PERMEASE MDL1, MITOCHONDRIAL"/>
    <property type="match status" value="1"/>
</dbReference>
<evidence type="ECO:0000256" key="11">
    <source>
        <dbReference type="SAM" id="Phobius"/>
    </source>
</evidence>
<feature type="transmembrane region" description="Helical" evidence="11">
    <location>
        <begin position="147"/>
        <end position="170"/>
    </location>
</feature>
<dbReference type="GO" id="GO:0015421">
    <property type="term" value="F:ABC-type oligopeptide transporter activity"/>
    <property type="evidence" value="ECO:0007669"/>
    <property type="project" value="TreeGrafter"/>
</dbReference>
<gene>
    <name evidence="14" type="ORF">FHX78_112402</name>
</gene>
<dbReference type="InterPro" id="IPR039421">
    <property type="entry name" value="Type_1_exporter"/>
</dbReference>
<dbReference type="SUPFAM" id="SSF90123">
    <property type="entry name" value="ABC transporter transmembrane region"/>
    <property type="match status" value="1"/>
</dbReference>
<dbReference type="InterPro" id="IPR011527">
    <property type="entry name" value="ABC1_TM_dom"/>
</dbReference>
<evidence type="ECO:0000256" key="9">
    <source>
        <dbReference type="ARBA" id="ARBA00023136"/>
    </source>
</evidence>
<dbReference type="FunFam" id="3.40.50.300:FF:000221">
    <property type="entry name" value="Multidrug ABC transporter ATP-binding protein"/>
    <property type="match status" value="1"/>
</dbReference>
<accession>A0A561TEB4</accession>
<dbReference type="InterPro" id="IPR017871">
    <property type="entry name" value="ABC_transporter-like_CS"/>
</dbReference>
<evidence type="ECO:0000256" key="2">
    <source>
        <dbReference type="ARBA" id="ARBA00022448"/>
    </source>
</evidence>
<dbReference type="PROSITE" id="PS00211">
    <property type="entry name" value="ABC_TRANSPORTER_1"/>
    <property type="match status" value="1"/>
</dbReference>
<evidence type="ECO:0000313" key="15">
    <source>
        <dbReference type="Proteomes" id="UP000316603"/>
    </source>
</evidence>
<reference evidence="14 15" key="1">
    <citation type="submission" date="2019-06" db="EMBL/GenBank/DDBJ databases">
        <title>Sequencing the genomes of 1000 actinobacteria strains.</title>
        <authorList>
            <person name="Klenk H.-P."/>
        </authorList>
    </citation>
    <scope>NUCLEOTIDE SEQUENCE [LARGE SCALE GENOMIC DNA]</scope>
    <source>
        <strain evidence="14 15">DSM 41695</strain>
    </source>
</reference>
<dbReference type="Gene3D" id="3.40.50.300">
    <property type="entry name" value="P-loop containing nucleotide triphosphate hydrolases"/>
    <property type="match status" value="1"/>
</dbReference>
<dbReference type="Proteomes" id="UP000316603">
    <property type="component" value="Unassembled WGS sequence"/>
</dbReference>
<dbReference type="InterPro" id="IPR036640">
    <property type="entry name" value="ABC1_TM_sf"/>
</dbReference>
<comment type="similarity">
    <text evidence="10">Belongs to the ABC transporter superfamily. Siderophore-Fe(3+) uptake transporter (SIUT) (TC 3.A.1.21) family.</text>
</comment>
<dbReference type="InterPro" id="IPR027417">
    <property type="entry name" value="P-loop_NTPase"/>
</dbReference>
<comment type="caution">
    <text evidence="14">The sequence shown here is derived from an EMBL/GenBank/DDBJ whole genome shotgun (WGS) entry which is preliminary data.</text>
</comment>
<proteinExistence type="inferred from homology"/>
<evidence type="ECO:0000256" key="6">
    <source>
        <dbReference type="ARBA" id="ARBA00022741"/>
    </source>
</evidence>
<keyword evidence="5 11" id="KW-0812">Transmembrane</keyword>
<evidence type="ECO:0000259" key="12">
    <source>
        <dbReference type="PROSITE" id="PS50893"/>
    </source>
</evidence>
<dbReference type="InterPro" id="IPR003439">
    <property type="entry name" value="ABC_transporter-like_ATP-bd"/>
</dbReference>
<evidence type="ECO:0000256" key="8">
    <source>
        <dbReference type="ARBA" id="ARBA00022989"/>
    </source>
</evidence>
<feature type="transmembrane region" description="Helical" evidence="11">
    <location>
        <begin position="248"/>
        <end position="270"/>
    </location>
</feature>
<evidence type="ECO:0000313" key="14">
    <source>
        <dbReference type="EMBL" id="TWF85450.1"/>
    </source>
</evidence>
<keyword evidence="3" id="KW-1003">Cell membrane</keyword>
<organism evidence="14 15">
    <name type="scientific">Streptomyces capillispiralis</name>
    <dbReference type="NCBI Taxonomy" id="68182"/>
    <lineage>
        <taxon>Bacteria</taxon>
        <taxon>Bacillati</taxon>
        <taxon>Actinomycetota</taxon>
        <taxon>Actinomycetes</taxon>
        <taxon>Kitasatosporales</taxon>
        <taxon>Streptomycetaceae</taxon>
        <taxon>Streptomyces</taxon>
    </lineage>
</organism>
<evidence type="ECO:0000256" key="1">
    <source>
        <dbReference type="ARBA" id="ARBA00004429"/>
    </source>
</evidence>
<keyword evidence="8 11" id="KW-1133">Transmembrane helix</keyword>
<evidence type="ECO:0000256" key="4">
    <source>
        <dbReference type="ARBA" id="ARBA00022519"/>
    </source>
</evidence>
<evidence type="ECO:0000259" key="13">
    <source>
        <dbReference type="PROSITE" id="PS50929"/>
    </source>
</evidence>
<dbReference type="EMBL" id="VIWV01000001">
    <property type="protein sequence ID" value="TWF85450.1"/>
    <property type="molecule type" value="Genomic_DNA"/>
</dbReference>
<dbReference type="GO" id="GO:0005524">
    <property type="term" value="F:ATP binding"/>
    <property type="evidence" value="ECO:0007669"/>
    <property type="project" value="UniProtKB-KW"/>
</dbReference>
<dbReference type="PROSITE" id="PS50929">
    <property type="entry name" value="ABC_TM1F"/>
    <property type="match status" value="1"/>
</dbReference>
<dbReference type="SMART" id="SM00382">
    <property type="entry name" value="AAA"/>
    <property type="match status" value="1"/>
</dbReference>
<dbReference type="InterPro" id="IPR003593">
    <property type="entry name" value="AAA+_ATPase"/>
</dbReference>
<keyword evidence="15" id="KW-1185">Reference proteome</keyword>
<evidence type="ECO:0000256" key="5">
    <source>
        <dbReference type="ARBA" id="ARBA00022692"/>
    </source>
</evidence>
<keyword evidence="2" id="KW-0813">Transport</keyword>
<keyword evidence="7 14" id="KW-0067">ATP-binding</keyword>
<keyword evidence="4" id="KW-0997">Cell inner membrane</keyword>
<dbReference type="AlphaFoldDB" id="A0A561TEB4"/>
<dbReference type="Pfam" id="PF00005">
    <property type="entry name" value="ABC_tran"/>
    <property type="match status" value="1"/>
</dbReference>
<dbReference type="GO" id="GO:0005886">
    <property type="term" value="C:plasma membrane"/>
    <property type="evidence" value="ECO:0007669"/>
    <property type="project" value="UniProtKB-SubCell"/>
</dbReference>
<dbReference type="PROSITE" id="PS50893">
    <property type="entry name" value="ABC_TRANSPORTER_2"/>
    <property type="match status" value="1"/>
</dbReference>
<dbReference type="GO" id="GO:0016887">
    <property type="term" value="F:ATP hydrolysis activity"/>
    <property type="evidence" value="ECO:0007669"/>
    <property type="project" value="InterPro"/>
</dbReference>
<evidence type="ECO:0000256" key="7">
    <source>
        <dbReference type="ARBA" id="ARBA00022840"/>
    </source>
</evidence>
<protein>
    <submittedName>
        <fullName evidence="14">ATP-binding cassette subfamily B protein</fullName>
    </submittedName>
</protein>